<proteinExistence type="predicted"/>
<sequence>MKAELYDKIRTAEKIVDQTDQAVRALKDLKSFLQLRREECPEVIKCLNTMVDFRIKKRDEYYNNLLLLNDED</sequence>
<evidence type="ECO:0000313" key="1">
    <source>
        <dbReference type="EMBL" id="DAE07159.1"/>
    </source>
</evidence>
<accession>A0A8S5PIY1</accession>
<protein>
    <submittedName>
        <fullName evidence="1">Uncharacterized protein</fullName>
    </submittedName>
</protein>
<organism evidence="1">
    <name type="scientific">Myoviridae sp. ctsK93</name>
    <dbReference type="NCBI Taxonomy" id="2825190"/>
    <lineage>
        <taxon>Viruses</taxon>
        <taxon>Duplodnaviria</taxon>
        <taxon>Heunggongvirae</taxon>
        <taxon>Uroviricota</taxon>
        <taxon>Caudoviricetes</taxon>
    </lineage>
</organism>
<name>A0A8S5PIY1_9CAUD</name>
<dbReference type="EMBL" id="BK015446">
    <property type="protein sequence ID" value="DAE07159.1"/>
    <property type="molecule type" value="Genomic_DNA"/>
</dbReference>
<reference evidence="1" key="1">
    <citation type="journal article" date="2021" name="Proc. Natl. Acad. Sci. U.S.A.">
        <title>A Catalog of Tens of Thousands of Viruses from Human Metagenomes Reveals Hidden Associations with Chronic Diseases.</title>
        <authorList>
            <person name="Tisza M.J."/>
            <person name="Buck C.B."/>
        </authorList>
    </citation>
    <scope>NUCLEOTIDE SEQUENCE</scope>
    <source>
        <strain evidence="1">CtsK93</strain>
    </source>
</reference>